<name>A0A245ZCZ2_9SPHN</name>
<dbReference type="SUPFAM" id="SSF161266">
    <property type="entry name" value="Gam-like"/>
    <property type="match status" value="1"/>
</dbReference>
<gene>
    <name evidence="1" type="ORF">SPDO_32500</name>
</gene>
<dbReference type="AlphaFoldDB" id="A0A245ZCZ2"/>
<evidence type="ECO:0008006" key="3">
    <source>
        <dbReference type="Google" id="ProtNLM"/>
    </source>
</evidence>
<dbReference type="RefSeq" id="WP_158212224.1">
    <property type="nucleotide sequence ID" value="NZ_NBBI01000013.1"/>
</dbReference>
<dbReference type="EMBL" id="NBBI01000013">
    <property type="protein sequence ID" value="OWK27567.1"/>
    <property type="molecule type" value="Genomic_DNA"/>
</dbReference>
<dbReference type="Proteomes" id="UP000197290">
    <property type="component" value="Unassembled WGS sequence"/>
</dbReference>
<dbReference type="GO" id="GO:0003690">
    <property type="term" value="F:double-stranded DNA binding"/>
    <property type="evidence" value="ECO:0007669"/>
    <property type="project" value="InterPro"/>
</dbReference>
<keyword evidence="2" id="KW-1185">Reference proteome</keyword>
<organism evidence="1 2">
    <name type="scientific">Sphingomonas dokdonensis</name>
    <dbReference type="NCBI Taxonomy" id="344880"/>
    <lineage>
        <taxon>Bacteria</taxon>
        <taxon>Pseudomonadati</taxon>
        <taxon>Pseudomonadota</taxon>
        <taxon>Alphaproteobacteria</taxon>
        <taxon>Sphingomonadales</taxon>
        <taxon>Sphingomonadaceae</taxon>
        <taxon>Sphingomonas</taxon>
    </lineage>
</organism>
<evidence type="ECO:0000313" key="2">
    <source>
        <dbReference type="Proteomes" id="UP000197290"/>
    </source>
</evidence>
<dbReference type="GO" id="GO:0042262">
    <property type="term" value="P:DNA protection"/>
    <property type="evidence" value="ECO:0007669"/>
    <property type="project" value="InterPro"/>
</dbReference>
<sequence>MKIATPRTTDQALELAKRYAAIGADVAMHEADRQERVAAIGADIDMKVAPLVEEAEAIRAALEPWWKKASPALLKGKRKSIDFGGCSIGTRLAGEKVDFTKGDDKAALAAVLDSPWKSKATSLKRVLDKAGLLVTLKGKSAAAEGLRSLGFRIAGGEDAFFVKRIDSADAKVSAQQ</sequence>
<reference evidence="1 2" key="1">
    <citation type="submission" date="2017-03" db="EMBL/GenBank/DDBJ databases">
        <title>Genome sequence of Sphingomonas dokdonensis DSM 21029.</title>
        <authorList>
            <person name="Poehlein A."/>
            <person name="Wuebbeler J.H."/>
            <person name="Steinbuechel A."/>
            <person name="Daniel R."/>
        </authorList>
    </citation>
    <scope>NUCLEOTIDE SEQUENCE [LARGE SCALE GENOMIC DNA]</scope>
    <source>
        <strain evidence="1 2">DSM 21029</strain>
    </source>
</reference>
<evidence type="ECO:0000313" key="1">
    <source>
        <dbReference type="EMBL" id="OWK27567.1"/>
    </source>
</evidence>
<dbReference type="InterPro" id="IPR009951">
    <property type="entry name" value="Host-nuc_inhib_Gam"/>
</dbReference>
<comment type="caution">
    <text evidence="1">The sequence shown here is derived from an EMBL/GenBank/DDBJ whole genome shotgun (WGS) entry which is preliminary data.</text>
</comment>
<dbReference type="Pfam" id="PF07352">
    <property type="entry name" value="Phage_Mu_Gam"/>
    <property type="match status" value="1"/>
</dbReference>
<accession>A0A245ZCZ2</accession>
<protein>
    <recommendedName>
        <fullName evidence="3">Bacteriophage Mu Gam like protein</fullName>
    </recommendedName>
</protein>
<dbReference type="OrthoDB" id="7566148at2"/>
<proteinExistence type="predicted"/>